<dbReference type="PANTHER" id="PTHR43537">
    <property type="entry name" value="TRANSCRIPTIONAL REGULATOR, GNTR FAMILY"/>
    <property type="match status" value="1"/>
</dbReference>
<dbReference type="Proteomes" id="UP000305546">
    <property type="component" value="Unassembled WGS sequence"/>
</dbReference>
<dbReference type="RefSeq" id="WP_139096488.1">
    <property type="nucleotide sequence ID" value="NZ_VDFW01000007.1"/>
</dbReference>
<proteinExistence type="predicted"/>
<feature type="domain" description="HTH gntR-type" evidence="4">
    <location>
        <begin position="6"/>
        <end position="73"/>
    </location>
</feature>
<dbReference type="InterPro" id="IPR036388">
    <property type="entry name" value="WH-like_DNA-bd_sf"/>
</dbReference>
<dbReference type="Pfam" id="PF07729">
    <property type="entry name" value="FCD"/>
    <property type="match status" value="1"/>
</dbReference>
<dbReference type="InterPro" id="IPR011711">
    <property type="entry name" value="GntR_C"/>
</dbReference>
<dbReference type="PANTHER" id="PTHR43537:SF24">
    <property type="entry name" value="GLUCONATE OPERON TRANSCRIPTIONAL REPRESSOR"/>
    <property type="match status" value="1"/>
</dbReference>
<dbReference type="SUPFAM" id="SSF46785">
    <property type="entry name" value="Winged helix' DNA-binding domain"/>
    <property type="match status" value="1"/>
</dbReference>
<dbReference type="InterPro" id="IPR036390">
    <property type="entry name" value="WH_DNA-bd_sf"/>
</dbReference>
<dbReference type="GO" id="GO:0003700">
    <property type="term" value="F:DNA-binding transcription factor activity"/>
    <property type="evidence" value="ECO:0007669"/>
    <property type="project" value="InterPro"/>
</dbReference>
<organism evidence="5 6">
    <name type="scientific">Amycolatopsis alkalitolerans</name>
    <dbReference type="NCBI Taxonomy" id="2547244"/>
    <lineage>
        <taxon>Bacteria</taxon>
        <taxon>Bacillati</taxon>
        <taxon>Actinomycetota</taxon>
        <taxon>Actinomycetes</taxon>
        <taxon>Pseudonocardiales</taxon>
        <taxon>Pseudonocardiaceae</taxon>
        <taxon>Amycolatopsis</taxon>
    </lineage>
</organism>
<protein>
    <submittedName>
        <fullName evidence="5">GntR family transcriptional regulator</fullName>
    </submittedName>
</protein>
<dbReference type="SMART" id="SM00345">
    <property type="entry name" value="HTH_GNTR"/>
    <property type="match status" value="1"/>
</dbReference>
<keyword evidence="3" id="KW-0804">Transcription</keyword>
<evidence type="ECO:0000256" key="1">
    <source>
        <dbReference type="ARBA" id="ARBA00023015"/>
    </source>
</evidence>
<dbReference type="Pfam" id="PF00392">
    <property type="entry name" value="GntR"/>
    <property type="match status" value="1"/>
</dbReference>
<evidence type="ECO:0000313" key="5">
    <source>
        <dbReference type="EMBL" id="TNC26880.1"/>
    </source>
</evidence>
<accession>A0A5C4M587</accession>
<name>A0A5C4M587_9PSEU</name>
<evidence type="ECO:0000313" key="6">
    <source>
        <dbReference type="Proteomes" id="UP000305546"/>
    </source>
</evidence>
<reference evidence="5 6" key="1">
    <citation type="submission" date="2019-06" db="EMBL/GenBank/DDBJ databases">
        <title>Amycolatopsis alkalitolerans sp. nov., isolated from Gastrodia elata Blume.</title>
        <authorList>
            <person name="Narsing Rao M.P."/>
            <person name="Li W.J."/>
        </authorList>
    </citation>
    <scope>NUCLEOTIDE SEQUENCE [LARGE SCALE GENOMIC DNA]</scope>
    <source>
        <strain evidence="5 6">SYSUP0005</strain>
    </source>
</reference>
<dbReference type="EMBL" id="VDFW01000007">
    <property type="protein sequence ID" value="TNC26880.1"/>
    <property type="molecule type" value="Genomic_DNA"/>
</dbReference>
<keyword evidence="1" id="KW-0805">Transcription regulation</keyword>
<dbReference type="PROSITE" id="PS50949">
    <property type="entry name" value="HTH_GNTR"/>
    <property type="match status" value="1"/>
</dbReference>
<sequence length="221" mass="23949">MVAPGSSAAHALLGILRTEIFQGALVPGQRLVEAELARRHGASRGTVREAITLLGNEGLVTRERNRGAHVRPVPLTEAIEITEVRAMLEGLCAAKAATAATAPERRGLRLVARRLTEAAEGGDVVSYGRLSQEAHLRIREIAGHGTVSAILERLRYQSMRYQFQIALLPGRAVRGAGEQVRVIDAVCSRDTAGAERAMREHLEAEAEVLRGLAEFESPLRR</sequence>
<comment type="caution">
    <text evidence="5">The sequence shown here is derived from an EMBL/GenBank/DDBJ whole genome shotgun (WGS) entry which is preliminary data.</text>
</comment>
<dbReference type="SMART" id="SM00895">
    <property type="entry name" value="FCD"/>
    <property type="match status" value="1"/>
</dbReference>
<dbReference type="OrthoDB" id="3367236at2"/>
<evidence type="ECO:0000259" key="4">
    <source>
        <dbReference type="PROSITE" id="PS50949"/>
    </source>
</evidence>
<keyword evidence="2" id="KW-0238">DNA-binding</keyword>
<dbReference type="GO" id="GO:0003677">
    <property type="term" value="F:DNA binding"/>
    <property type="evidence" value="ECO:0007669"/>
    <property type="project" value="UniProtKB-KW"/>
</dbReference>
<evidence type="ECO:0000256" key="2">
    <source>
        <dbReference type="ARBA" id="ARBA00023125"/>
    </source>
</evidence>
<dbReference type="InterPro" id="IPR000524">
    <property type="entry name" value="Tscrpt_reg_HTH_GntR"/>
</dbReference>
<dbReference type="Gene3D" id="1.20.120.530">
    <property type="entry name" value="GntR ligand-binding domain-like"/>
    <property type="match status" value="1"/>
</dbReference>
<keyword evidence="6" id="KW-1185">Reference proteome</keyword>
<evidence type="ECO:0000256" key="3">
    <source>
        <dbReference type="ARBA" id="ARBA00023163"/>
    </source>
</evidence>
<dbReference type="AlphaFoldDB" id="A0A5C4M587"/>
<dbReference type="InterPro" id="IPR008920">
    <property type="entry name" value="TF_FadR/GntR_C"/>
</dbReference>
<dbReference type="SUPFAM" id="SSF48008">
    <property type="entry name" value="GntR ligand-binding domain-like"/>
    <property type="match status" value="1"/>
</dbReference>
<dbReference type="Gene3D" id="1.10.10.10">
    <property type="entry name" value="Winged helix-like DNA-binding domain superfamily/Winged helix DNA-binding domain"/>
    <property type="match status" value="1"/>
</dbReference>
<gene>
    <name evidence="5" type="ORF">FG385_10570</name>
</gene>